<feature type="domain" description="Fringe-like glycosyltransferase" evidence="10">
    <location>
        <begin position="130"/>
        <end position="311"/>
    </location>
</feature>
<name>M1UXZ7_CYAM1</name>
<evidence type="ECO:0000259" key="10">
    <source>
        <dbReference type="Pfam" id="PF02434"/>
    </source>
</evidence>
<evidence type="ECO:0000256" key="2">
    <source>
        <dbReference type="ARBA" id="ARBA00022676"/>
    </source>
</evidence>
<evidence type="ECO:0000313" key="11">
    <source>
        <dbReference type="EMBL" id="BAM83436.1"/>
    </source>
</evidence>
<dbReference type="KEGG" id="cme:CYME_CMT512C"/>
<dbReference type="OrthoDB" id="3737at2759"/>
<sequence>MQTRSARVRKSRSPREMIEKDDDFLDRQAQPRTRTLPFAALLTRFRRRRLGHASALRRLTLNLLVLLGLWTALRQMVCLVTPVMNWLGQRSACLSARERHWLGLDGESLDPLSPYVVAPSARSLYHASCSDDVIVVVRTSKKTYPKRAPTIIRTWLRDFPRERVFFVSPDALPDYGAQVLVLDVLRTDIYYGHTYSPDAVGTPVFLRLMKKFGANYVLIVDDDTYVFGENFCKTLHELESSRRSEFLYSGFSFCMDAPYGAYMNKRCITPPEAKRPLPTHRPCTVGFAYGGGGVVMNEALVRALASVADECWNETYCIRGGSLRTWWCMYYHPEIFKGKEQHMDMHWSFMPNRPSYYLQTMGARGLVQGVPFNSSFRPASFHHVEGAEAYWLYSLRLAPDPRQLNVPSDWRGQVTMAHIFGHPPPWAGDCEGSFFRKAQKEAEERMERFRGKLKQVHQEARPHP</sequence>
<evidence type="ECO:0000256" key="6">
    <source>
        <dbReference type="ARBA" id="ARBA00022989"/>
    </source>
</evidence>
<evidence type="ECO:0000256" key="8">
    <source>
        <dbReference type="ARBA" id="ARBA00037847"/>
    </source>
</evidence>
<dbReference type="GO" id="GO:0012505">
    <property type="term" value="C:endomembrane system"/>
    <property type="evidence" value="ECO:0007669"/>
    <property type="project" value="UniProtKB-SubCell"/>
</dbReference>
<evidence type="ECO:0000256" key="5">
    <source>
        <dbReference type="ARBA" id="ARBA00022968"/>
    </source>
</evidence>
<dbReference type="Proteomes" id="UP000007014">
    <property type="component" value="Chromosome 20"/>
</dbReference>
<organism evidence="11 12">
    <name type="scientific">Cyanidioschyzon merolae (strain NIES-3377 / 10D)</name>
    <name type="common">Unicellular red alga</name>
    <dbReference type="NCBI Taxonomy" id="280699"/>
    <lineage>
        <taxon>Eukaryota</taxon>
        <taxon>Rhodophyta</taxon>
        <taxon>Bangiophyceae</taxon>
        <taxon>Cyanidiales</taxon>
        <taxon>Cyanidiaceae</taxon>
        <taxon>Cyanidioschyzon</taxon>
    </lineage>
</organism>
<dbReference type="Gramene" id="CMT512CT">
    <property type="protein sequence ID" value="CMT512CT"/>
    <property type="gene ID" value="CMT512C"/>
</dbReference>
<keyword evidence="5" id="KW-0735">Signal-anchor</keyword>
<gene>
    <name evidence="11" type="ORF">CYME_CMT512C</name>
</gene>
<evidence type="ECO:0000313" key="12">
    <source>
        <dbReference type="Proteomes" id="UP000007014"/>
    </source>
</evidence>
<dbReference type="RefSeq" id="XP_005539472.1">
    <property type="nucleotide sequence ID" value="XM_005539415.1"/>
</dbReference>
<evidence type="ECO:0000256" key="7">
    <source>
        <dbReference type="ARBA" id="ARBA00023136"/>
    </source>
</evidence>
<evidence type="ECO:0000256" key="9">
    <source>
        <dbReference type="SAM" id="Phobius"/>
    </source>
</evidence>
<dbReference type="Gene3D" id="3.90.550.50">
    <property type="match status" value="1"/>
</dbReference>
<dbReference type="EMBL" id="AP006502">
    <property type="protein sequence ID" value="BAM83436.1"/>
    <property type="molecule type" value="Genomic_DNA"/>
</dbReference>
<dbReference type="GeneID" id="16997706"/>
<dbReference type="PANTHER" id="PTHR10811">
    <property type="entry name" value="FRINGE-RELATED"/>
    <property type="match status" value="1"/>
</dbReference>
<dbReference type="InterPro" id="IPR003378">
    <property type="entry name" value="Fringe-like_glycosylTrfase"/>
</dbReference>
<comment type="subcellular location">
    <subcellularLocation>
        <location evidence="8">Endomembrane system</location>
        <topology evidence="8">Single-pass membrane protein</topology>
    </subcellularLocation>
    <subcellularLocation>
        <location evidence="1">Membrane</location>
        <topology evidence="1">Single-pass type II membrane protein</topology>
    </subcellularLocation>
</comment>
<evidence type="ECO:0000256" key="4">
    <source>
        <dbReference type="ARBA" id="ARBA00022692"/>
    </source>
</evidence>
<evidence type="ECO:0000256" key="3">
    <source>
        <dbReference type="ARBA" id="ARBA00022679"/>
    </source>
</evidence>
<accession>M1UXZ7</accession>
<dbReference type="GO" id="GO:0016757">
    <property type="term" value="F:glycosyltransferase activity"/>
    <property type="evidence" value="ECO:0007669"/>
    <property type="project" value="UniProtKB-KW"/>
</dbReference>
<feature type="transmembrane region" description="Helical" evidence="9">
    <location>
        <begin position="55"/>
        <end position="73"/>
    </location>
</feature>
<keyword evidence="12" id="KW-1185">Reference proteome</keyword>
<protein>
    <recommendedName>
        <fullName evidence="10">Fringe-like glycosyltransferase domain-containing protein</fullName>
    </recommendedName>
</protein>
<dbReference type="Pfam" id="PF02434">
    <property type="entry name" value="Fringe"/>
    <property type="match status" value="1"/>
</dbReference>
<dbReference type="AlphaFoldDB" id="M1UXZ7"/>
<keyword evidence="6 9" id="KW-1133">Transmembrane helix</keyword>
<proteinExistence type="predicted"/>
<reference evidence="11 12" key="1">
    <citation type="journal article" date="2004" name="Nature">
        <title>Genome sequence of the ultrasmall unicellular red alga Cyanidioschyzon merolae 10D.</title>
        <authorList>
            <person name="Matsuzaki M."/>
            <person name="Misumi O."/>
            <person name="Shin-i T."/>
            <person name="Maruyama S."/>
            <person name="Takahara M."/>
            <person name="Miyagishima S."/>
            <person name="Mori T."/>
            <person name="Nishida K."/>
            <person name="Yagisawa F."/>
            <person name="Nishida K."/>
            <person name="Yoshida Y."/>
            <person name="Nishimura Y."/>
            <person name="Nakao S."/>
            <person name="Kobayashi T."/>
            <person name="Momoyama Y."/>
            <person name="Higashiyama T."/>
            <person name="Minoda A."/>
            <person name="Sano M."/>
            <person name="Nomoto H."/>
            <person name="Oishi K."/>
            <person name="Hayashi H."/>
            <person name="Ohta F."/>
            <person name="Nishizaka S."/>
            <person name="Haga S."/>
            <person name="Miura S."/>
            <person name="Morishita T."/>
            <person name="Kabeya Y."/>
            <person name="Terasawa K."/>
            <person name="Suzuki Y."/>
            <person name="Ishii Y."/>
            <person name="Asakawa S."/>
            <person name="Takano H."/>
            <person name="Ohta N."/>
            <person name="Kuroiwa H."/>
            <person name="Tanaka K."/>
            <person name="Shimizu N."/>
            <person name="Sugano S."/>
            <person name="Sato N."/>
            <person name="Nozaki H."/>
            <person name="Ogasawara N."/>
            <person name="Kohara Y."/>
            <person name="Kuroiwa T."/>
        </authorList>
    </citation>
    <scope>NUCLEOTIDE SEQUENCE [LARGE SCALE GENOMIC DNA]</scope>
    <source>
        <strain evidence="11 12">10D</strain>
    </source>
</reference>
<keyword evidence="2" id="KW-0328">Glycosyltransferase</keyword>
<keyword evidence="3" id="KW-0808">Transferase</keyword>
<dbReference type="HOGENOM" id="CLU_589712_0_0_1"/>
<reference evidence="11 12" key="2">
    <citation type="journal article" date="2007" name="BMC Biol.">
        <title>A 100%-complete sequence reveals unusually simple genomic features in the hot-spring red alga Cyanidioschyzon merolae.</title>
        <authorList>
            <person name="Nozaki H."/>
            <person name="Takano H."/>
            <person name="Misumi O."/>
            <person name="Terasawa K."/>
            <person name="Matsuzaki M."/>
            <person name="Maruyama S."/>
            <person name="Nishida K."/>
            <person name="Yagisawa F."/>
            <person name="Yoshida Y."/>
            <person name="Fujiwara T."/>
            <person name="Takio S."/>
            <person name="Tamura K."/>
            <person name="Chung S.J."/>
            <person name="Nakamura S."/>
            <person name="Kuroiwa H."/>
            <person name="Tanaka K."/>
            <person name="Sato N."/>
            <person name="Kuroiwa T."/>
        </authorList>
    </citation>
    <scope>NUCLEOTIDE SEQUENCE [LARGE SCALE GENOMIC DNA]</scope>
    <source>
        <strain evidence="11 12">10D</strain>
    </source>
</reference>
<keyword evidence="7 9" id="KW-0472">Membrane</keyword>
<keyword evidence="4 9" id="KW-0812">Transmembrane</keyword>
<dbReference type="GO" id="GO:0016020">
    <property type="term" value="C:membrane"/>
    <property type="evidence" value="ECO:0007669"/>
    <property type="project" value="UniProtKB-SubCell"/>
</dbReference>
<evidence type="ECO:0000256" key="1">
    <source>
        <dbReference type="ARBA" id="ARBA00004606"/>
    </source>
</evidence>